<dbReference type="RefSeq" id="WP_142812798.1">
    <property type="nucleotide sequence ID" value="NZ_CP036282.1"/>
</dbReference>
<dbReference type="EMBL" id="CP036282">
    <property type="protein sequence ID" value="QDL55643.1"/>
    <property type="molecule type" value="Genomic_DNA"/>
</dbReference>
<feature type="compositionally biased region" description="Basic and acidic residues" evidence="1">
    <location>
        <begin position="10"/>
        <end position="32"/>
    </location>
</feature>
<reference evidence="3" key="2">
    <citation type="journal article" date="2020" name="Int. J. Syst. Evol. Microbiol.">
        <title>Genomic insights into a novel species Rhodoferax aquaticus sp. nov., isolated from freshwater.</title>
        <authorList>
            <person name="Li T."/>
            <person name="Zhuo Y."/>
            <person name="Jin C.Z."/>
            <person name="Wu X."/>
            <person name="Ko S.R."/>
            <person name="Jin F.J."/>
            <person name="Ahn C.Y."/>
            <person name="Oh H.M."/>
            <person name="Lee H.G."/>
            <person name="Jin L."/>
        </authorList>
    </citation>
    <scope>NUCLEOTIDE SEQUENCE [LARGE SCALE GENOMIC DNA]</scope>
    <source>
        <strain evidence="3">Gr-4</strain>
    </source>
</reference>
<feature type="region of interest" description="Disordered" evidence="1">
    <location>
        <begin position="1"/>
        <end position="32"/>
    </location>
</feature>
<organism evidence="2 3">
    <name type="scientific">Rhodoferax aquaticus</name>
    <dbReference type="NCBI Taxonomy" id="2527691"/>
    <lineage>
        <taxon>Bacteria</taxon>
        <taxon>Pseudomonadati</taxon>
        <taxon>Pseudomonadota</taxon>
        <taxon>Betaproteobacteria</taxon>
        <taxon>Burkholderiales</taxon>
        <taxon>Comamonadaceae</taxon>
        <taxon>Rhodoferax</taxon>
    </lineage>
</organism>
<accession>A0A515ESQ2</accession>
<gene>
    <name evidence="2" type="ORF">EXZ61_16490</name>
</gene>
<proteinExistence type="predicted"/>
<evidence type="ECO:0000256" key="1">
    <source>
        <dbReference type="SAM" id="MobiDB-lite"/>
    </source>
</evidence>
<reference evidence="3" key="1">
    <citation type="submission" date="2019-02" db="EMBL/GenBank/DDBJ databases">
        <title>Complete genome sequence of Rhodoferax sp. Gr-4.</title>
        <authorList>
            <person name="Jin L."/>
        </authorList>
    </citation>
    <scope>NUCLEOTIDE SEQUENCE [LARGE SCALE GENOMIC DNA]</scope>
    <source>
        <strain evidence="3">Gr-4</strain>
    </source>
</reference>
<protein>
    <submittedName>
        <fullName evidence="2">Uncharacterized protein</fullName>
    </submittedName>
</protein>
<dbReference type="Proteomes" id="UP000317365">
    <property type="component" value="Chromosome"/>
</dbReference>
<evidence type="ECO:0000313" key="2">
    <source>
        <dbReference type="EMBL" id="QDL55643.1"/>
    </source>
</evidence>
<dbReference type="AlphaFoldDB" id="A0A515ESQ2"/>
<keyword evidence="3" id="KW-1185">Reference proteome</keyword>
<evidence type="ECO:0000313" key="3">
    <source>
        <dbReference type="Proteomes" id="UP000317365"/>
    </source>
</evidence>
<dbReference type="KEGG" id="rhg:EXZ61_16490"/>
<sequence length="83" mass="9728">MNYHASSKIVKSEDNAFNWRKPENKTPEELEQERQRTYVREYAARKRAAERVNTAQFFASRETEADSVKLAKLIGRPLNSRGR</sequence>
<name>A0A515ESQ2_9BURK</name>